<protein>
    <submittedName>
        <fullName evidence="1">Uncharacterized protein</fullName>
    </submittedName>
</protein>
<sequence>MDAPSKSVSAERKEGDTLRDDGEEHPFVGPSPFSGRSLMAERTVNASTYDLGTLPAAVDVHQASPSIPMTPPDAHAPHTVSPQHLQYTPWHLAHTPPQAVWQHDYYSPQKAPHGYPYGSWPSGHPWYGELYAEYSVPTTPAWQAAVDPHYRPRMYDGYVPGTQYGPVVVSHEHSGSSGIELCEAVERTCSVATEQEMKIAQLTAQRDAAERGFRDAVELIEAVQSYAEDALRRFASCKP</sequence>
<name>A0ACB8TE13_9AGAM</name>
<evidence type="ECO:0000313" key="1">
    <source>
        <dbReference type="EMBL" id="KAI0066667.1"/>
    </source>
</evidence>
<keyword evidence="2" id="KW-1185">Reference proteome</keyword>
<proteinExistence type="predicted"/>
<comment type="caution">
    <text evidence="1">The sequence shown here is derived from an EMBL/GenBank/DDBJ whole genome shotgun (WGS) entry which is preliminary data.</text>
</comment>
<accession>A0ACB8TE13</accession>
<organism evidence="1 2">
    <name type="scientific">Artomyces pyxidatus</name>
    <dbReference type="NCBI Taxonomy" id="48021"/>
    <lineage>
        <taxon>Eukaryota</taxon>
        <taxon>Fungi</taxon>
        <taxon>Dikarya</taxon>
        <taxon>Basidiomycota</taxon>
        <taxon>Agaricomycotina</taxon>
        <taxon>Agaricomycetes</taxon>
        <taxon>Russulales</taxon>
        <taxon>Auriscalpiaceae</taxon>
        <taxon>Artomyces</taxon>
    </lineage>
</organism>
<dbReference type="Proteomes" id="UP000814140">
    <property type="component" value="Unassembled WGS sequence"/>
</dbReference>
<reference evidence="1" key="1">
    <citation type="submission" date="2021-03" db="EMBL/GenBank/DDBJ databases">
        <authorList>
            <consortium name="DOE Joint Genome Institute"/>
            <person name="Ahrendt S."/>
            <person name="Looney B.P."/>
            <person name="Miyauchi S."/>
            <person name="Morin E."/>
            <person name="Drula E."/>
            <person name="Courty P.E."/>
            <person name="Chicoki N."/>
            <person name="Fauchery L."/>
            <person name="Kohler A."/>
            <person name="Kuo A."/>
            <person name="Labutti K."/>
            <person name="Pangilinan J."/>
            <person name="Lipzen A."/>
            <person name="Riley R."/>
            <person name="Andreopoulos W."/>
            <person name="He G."/>
            <person name="Johnson J."/>
            <person name="Barry K.W."/>
            <person name="Grigoriev I.V."/>
            <person name="Nagy L."/>
            <person name="Hibbett D."/>
            <person name="Henrissat B."/>
            <person name="Matheny P.B."/>
            <person name="Labbe J."/>
            <person name="Martin F."/>
        </authorList>
    </citation>
    <scope>NUCLEOTIDE SEQUENCE</scope>
    <source>
        <strain evidence="1">HHB10654</strain>
    </source>
</reference>
<evidence type="ECO:0000313" key="2">
    <source>
        <dbReference type="Proteomes" id="UP000814140"/>
    </source>
</evidence>
<reference evidence="1" key="2">
    <citation type="journal article" date="2022" name="New Phytol.">
        <title>Evolutionary transition to the ectomycorrhizal habit in the genomes of a hyperdiverse lineage of mushroom-forming fungi.</title>
        <authorList>
            <person name="Looney B."/>
            <person name="Miyauchi S."/>
            <person name="Morin E."/>
            <person name="Drula E."/>
            <person name="Courty P.E."/>
            <person name="Kohler A."/>
            <person name="Kuo A."/>
            <person name="LaButti K."/>
            <person name="Pangilinan J."/>
            <person name="Lipzen A."/>
            <person name="Riley R."/>
            <person name="Andreopoulos W."/>
            <person name="He G."/>
            <person name="Johnson J."/>
            <person name="Nolan M."/>
            <person name="Tritt A."/>
            <person name="Barry K.W."/>
            <person name="Grigoriev I.V."/>
            <person name="Nagy L.G."/>
            <person name="Hibbett D."/>
            <person name="Henrissat B."/>
            <person name="Matheny P.B."/>
            <person name="Labbe J."/>
            <person name="Martin F.M."/>
        </authorList>
    </citation>
    <scope>NUCLEOTIDE SEQUENCE</scope>
    <source>
        <strain evidence="1">HHB10654</strain>
    </source>
</reference>
<dbReference type="EMBL" id="MU277192">
    <property type="protein sequence ID" value="KAI0066667.1"/>
    <property type="molecule type" value="Genomic_DNA"/>
</dbReference>
<gene>
    <name evidence="1" type="ORF">BV25DRAFT_1897508</name>
</gene>